<name>A0A2N5CU58_9CAUL</name>
<dbReference type="RefSeq" id="WP_101713094.1">
    <property type="nucleotide sequence ID" value="NZ_CP026100.1"/>
</dbReference>
<evidence type="ECO:0000313" key="3">
    <source>
        <dbReference type="EMBL" id="PLR16305.1"/>
    </source>
</evidence>
<evidence type="ECO:0000313" key="5">
    <source>
        <dbReference type="Proteomes" id="UP000281192"/>
    </source>
</evidence>
<reference evidence="2 5" key="2">
    <citation type="submission" date="2018-01" db="EMBL/GenBank/DDBJ databases">
        <title>Complete genome sequence of Caulobacter flavus RHGG3.</title>
        <authorList>
            <person name="Yang E."/>
        </authorList>
    </citation>
    <scope>NUCLEOTIDE SEQUENCE [LARGE SCALE GENOMIC DNA]</scope>
    <source>
        <strain evidence="2 5">RHGG3</strain>
    </source>
</reference>
<dbReference type="AlphaFoldDB" id="A0A2N5CU58"/>
<accession>A0A2N5CU58</accession>
<organism evidence="3 4">
    <name type="scientific">Caulobacter flavus</name>
    <dbReference type="NCBI Taxonomy" id="1679497"/>
    <lineage>
        <taxon>Bacteria</taxon>
        <taxon>Pseudomonadati</taxon>
        <taxon>Pseudomonadota</taxon>
        <taxon>Alphaproteobacteria</taxon>
        <taxon>Caulobacterales</taxon>
        <taxon>Caulobacteraceae</taxon>
        <taxon>Caulobacter</taxon>
    </lineage>
</organism>
<dbReference type="EMBL" id="PJRQ01000021">
    <property type="protein sequence ID" value="PLR16305.1"/>
    <property type="molecule type" value="Genomic_DNA"/>
</dbReference>
<protein>
    <submittedName>
        <fullName evidence="3">Uncharacterized protein</fullName>
    </submittedName>
</protein>
<sequence length="101" mass="10151">MRMLLLGGLAAASLVGAAQAATSEGAMLVLKAPPAKAELIQDGAMWRCTGTVCKAPAVKALPAARSCRKVVAELGAVSAFTWRGEALDAAGVEECNAAAKP</sequence>
<evidence type="ECO:0000313" key="2">
    <source>
        <dbReference type="EMBL" id="AYV48041.1"/>
    </source>
</evidence>
<dbReference type="NCBIfam" id="NF047636">
    <property type="entry name" value="CC_3452_fam"/>
    <property type="match status" value="1"/>
</dbReference>
<proteinExistence type="predicted"/>
<dbReference type="OrthoDB" id="7189520at2"/>
<dbReference type="KEGG" id="cfh:C1707_18245"/>
<dbReference type="InterPro" id="IPR058513">
    <property type="entry name" value="DUF8200"/>
</dbReference>
<keyword evidence="5" id="KW-1185">Reference proteome</keyword>
<dbReference type="Pfam" id="PF26624">
    <property type="entry name" value="DUF8200"/>
    <property type="match status" value="1"/>
</dbReference>
<evidence type="ECO:0000256" key="1">
    <source>
        <dbReference type="SAM" id="SignalP"/>
    </source>
</evidence>
<dbReference type="EMBL" id="CP026100">
    <property type="protein sequence ID" value="AYV48041.1"/>
    <property type="molecule type" value="Genomic_DNA"/>
</dbReference>
<dbReference type="InterPro" id="IPR058067">
    <property type="entry name" value="CC_3452-like"/>
</dbReference>
<reference evidence="3 4" key="1">
    <citation type="submission" date="2017-12" db="EMBL/GenBank/DDBJ databases">
        <title>The genome sequence of Caulobacter flavus CGMCC1 15093.</title>
        <authorList>
            <person name="Gao J."/>
            <person name="Mao X."/>
            <person name="Sun J."/>
        </authorList>
    </citation>
    <scope>NUCLEOTIDE SEQUENCE [LARGE SCALE GENOMIC DNA]</scope>
    <source>
        <strain evidence="3 4">CGMCC1 15093</strain>
    </source>
</reference>
<keyword evidence="1" id="KW-0732">Signal</keyword>
<dbReference type="Proteomes" id="UP000234483">
    <property type="component" value="Unassembled WGS sequence"/>
</dbReference>
<dbReference type="Proteomes" id="UP000281192">
    <property type="component" value="Chromosome"/>
</dbReference>
<feature type="chain" id="PRO_5044577927" evidence="1">
    <location>
        <begin position="21"/>
        <end position="101"/>
    </location>
</feature>
<evidence type="ECO:0000313" key="4">
    <source>
        <dbReference type="Proteomes" id="UP000234483"/>
    </source>
</evidence>
<feature type="signal peptide" evidence="1">
    <location>
        <begin position="1"/>
        <end position="20"/>
    </location>
</feature>
<gene>
    <name evidence="2" type="ORF">C1707_18245</name>
    <name evidence="3" type="ORF">CFHF_11220</name>
</gene>